<dbReference type="RefSeq" id="WP_133532355.1">
    <property type="nucleotide sequence ID" value="NZ_SNXR01000012.1"/>
</dbReference>
<organism evidence="2 3">
    <name type="scientific">Flavobacterium dankookense</name>
    <dbReference type="NCBI Taxonomy" id="706186"/>
    <lineage>
        <taxon>Bacteria</taxon>
        <taxon>Pseudomonadati</taxon>
        <taxon>Bacteroidota</taxon>
        <taxon>Flavobacteriia</taxon>
        <taxon>Flavobacteriales</taxon>
        <taxon>Flavobacteriaceae</taxon>
        <taxon>Flavobacterium</taxon>
    </lineage>
</organism>
<feature type="chain" id="PRO_5020371842" description="Outer membrane protein with beta-barrel domain" evidence="1">
    <location>
        <begin position="19"/>
        <end position="213"/>
    </location>
</feature>
<comment type="caution">
    <text evidence="2">The sequence shown here is derived from an EMBL/GenBank/DDBJ whole genome shotgun (WGS) entry which is preliminary data.</text>
</comment>
<evidence type="ECO:0008006" key="4">
    <source>
        <dbReference type="Google" id="ProtNLM"/>
    </source>
</evidence>
<evidence type="ECO:0000313" key="2">
    <source>
        <dbReference type="EMBL" id="TDP60057.1"/>
    </source>
</evidence>
<keyword evidence="3" id="KW-1185">Reference proteome</keyword>
<evidence type="ECO:0000313" key="3">
    <source>
        <dbReference type="Proteomes" id="UP000295260"/>
    </source>
</evidence>
<accession>A0A4R6QD05</accession>
<dbReference type="OrthoDB" id="1143271at2"/>
<protein>
    <recommendedName>
        <fullName evidence="4">Outer membrane protein with beta-barrel domain</fullName>
    </recommendedName>
</protein>
<dbReference type="AlphaFoldDB" id="A0A4R6QD05"/>
<dbReference type="Proteomes" id="UP000295260">
    <property type="component" value="Unassembled WGS sequence"/>
</dbReference>
<sequence length="213" mass="23742">MKKKISLLLLLISSIGFAQYGYRDGNRIGISLGVNQTSLFTDNFKANPEIGFAGGLSVRGNYYNNWSMIYGMQFFSNNFSLESISSQKIKYNLQGVKVRLLLSYNVVEDHVSLDFGPILQINGKMKIAETDENRILKGTTLQAQQITDISTFSGHFYLGVSAGSKTVRAVVFYEYGFTNILNKLNKDEALKPFYNGELKGNLGTINGQVVFNL</sequence>
<proteinExistence type="predicted"/>
<evidence type="ECO:0000256" key="1">
    <source>
        <dbReference type="SAM" id="SignalP"/>
    </source>
</evidence>
<feature type="signal peptide" evidence="1">
    <location>
        <begin position="1"/>
        <end position="18"/>
    </location>
</feature>
<name>A0A4R6QD05_9FLAO</name>
<reference evidence="2 3" key="1">
    <citation type="submission" date="2019-03" db="EMBL/GenBank/DDBJ databases">
        <title>Genomic Encyclopedia of Archaeal and Bacterial Type Strains, Phase II (KMG-II): from individual species to whole genera.</title>
        <authorList>
            <person name="Goeker M."/>
        </authorList>
    </citation>
    <scope>NUCLEOTIDE SEQUENCE [LARGE SCALE GENOMIC DNA]</scope>
    <source>
        <strain evidence="2 3">DSM 25687</strain>
    </source>
</reference>
<keyword evidence="1" id="KW-0732">Signal</keyword>
<dbReference type="EMBL" id="SNXR01000012">
    <property type="protein sequence ID" value="TDP60057.1"/>
    <property type="molecule type" value="Genomic_DNA"/>
</dbReference>
<gene>
    <name evidence="2" type="ORF">BC748_1030</name>
</gene>